<dbReference type="InterPro" id="IPR000792">
    <property type="entry name" value="Tscrpt_reg_LuxR_C"/>
</dbReference>
<dbReference type="Gene3D" id="3.40.50.300">
    <property type="entry name" value="P-loop containing nucleotide triphosphate hydrolases"/>
    <property type="match status" value="1"/>
</dbReference>
<keyword evidence="3" id="KW-0347">Helicase</keyword>
<dbReference type="GO" id="GO:0006355">
    <property type="term" value="P:regulation of DNA-templated transcription"/>
    <property type="evidence" value="ECO:0007669"/>
    <property type="project" value="InterPro"/>
</dbReference>
<dbReference type="Pfam" id="PF00196">
    <property type="entry name" value="GerE"/>
    <property type="match status" value="1"/>
</dbReference>
<feature type="domain" description="HTH luxR-type" evidence="2">
    <location>
        <begin position="775"/>
        <end position="840"/>
    </location>
</feature>
<dbReference type="Gene3D" id="1.10.10.10">
    <property type="entry name" value="Winged helix-like DNA-binding domain superfamily/Winged helix DNA-binding domain"/>
    <property type="match status" value="1"/>
</dbReference>
<dbReference type="GO" id="GO:0003677">
    <property type="term" value="F:DNA binding"/>
    <property type="evidence" value="ECO:0007669"/>
    <property type="project" value="UniProtKB-KW"/>
</dbReference>
<dbReference type="Proteomes" id="UP000578112">
    <property type="component" value="Unassembled WGS sequence"/>
</dbReference>
<name>A0A7W7MQL5_9ACTN</name>
<evidence type="ECO:0000313" key="4">
    <source>
        <dbReference type="Proteomes" id="UP000578112"/>
    </source>
</evidence>
<accession>A0A7W7MQL5</accession>
<dbReference type="AlphaFoldDB" id="A0A7W7MQL5"/>
<dbReference type="SUPFAM" id="SSF46894">
    <property type="entry name" value="C-terminal effector domain of the bipartite response regulators"/>
    <property type="match status" value="1"/>
</dbReference>
<dbReference type="PROSITE" id="PS50043">
    <property type="entry name" value="HTH_LUXR_2"/>
    <property type="match status" value="1"/>
</dbReference>
<dbReference type="InterPro" id="IPR016032">
    <property type="entry name" value="Sig_transdc_resp-reg_C-effctor"/>
</dbReference>
<comment type="caution">
    <text evidence="3">The sequence shown here is derived from an EMBL/GenBank/DDBJ whole genome shotgun (WGS) entry which is preliminary data.</text>
</comment>
<dbReference type="EMBL" id="JACHNH010000001">
    <property type="protein sequence ID" value="MBB4763356.1"/>
    <property type="molecule type" value="Genomic_DNA"/>
</dbReference>
<keyword evidence="3" id="KW-0238">DNA-binding</keyword>
<keyword evidence="4" id="KW-1185">Reference proteome</keyword>
<feature type="region of interest" description="Disordered" evidence="1">
    <location>
        <begin position="764"/>
        <end position="785"/>
    </location>
</feature>
<keyword evidence="3" id="KW-0067">ATP-binding</keyword>
<protein>
    <submittedName>
        <fullName evidence="3">DNA-binding CsgD family transcriptional regulator/DNA replicative helicase MCM subunit Mcm2 (Cdc46/Mcm family)</fullName>
    </submittedName>
</protein>
<dbReference type="SUPFAM" id="SSF52540">
    <property type="entry name" value="P-loop containing nucleoside triphosphate hydrolases"/>
    <property type="match status" value="1"/>
</dbReference>
<dbReference type="InterPro" id="IPR027417">
    <property type="entry name" value="P-loop_NTPase"/>
</dbReference>
<reference evidence="3 4" key="1">
    <citation type="submission" date="2020-08" db="EMBL/GenBank/DDBJ databases">
        <title>Sequencing the genomes of 1000 actinobacteria strains.</title>
        <authorList>
            <person name="Klenk H.-P."/>
        </authorList>
    </citation>
    <scope>NUCLEOTIDE SEQUENCE [LARGE SCALE GENOMIC DNA]</scope>
    <source>
        <strain evidence="3 4">DSM 43149</strain>
    </source>
</reference>
<dbReference type="GO" id="GO:0004386">
    <property type="term" value="F:helicase activity"/>
    <property type="evidence" value="ECO:0007669"/>
    <property type="project" value="UniProtKB-KW"/>
</dbReference>
<organism evidence="3 4">
    <name type="scientific">Actinoplanes digitatis</name>
    <dbReference type="NCBI Taxonomy" id="1868"/>
    <lineage>
        <taxon>Bacteria</taxon>
        <taxon>Bacillati</taxon>
        <taxon>Actinomycetota</taxon>
        <taxon>Actinomycetes</taxon>
        <taxon>Micromonosporales</taxon>
        <taxon>Micromonosporaceae</taxon>
        <taxon>Actinoplanes</taxon>
    </lineage>
</organism>
<evidence type="ECO:0000313" key="3">
    <source>
        <dbReference type="EMBL" id="MBB4763356.1"/>
    </source>
</evidence>
<dbReference type="InterPro" id="IPR036388">
    <property type="entry name" value="WH-like_DNA-bd_sf"/>
</dbReference>
<keyword evidence="3" id="KW-0378">Hydrolase</keyword>
<dbReference type="PRINTS" id="PR00038">
    <property type="entry name" value="HTHLUXR"/>
</dbReference>
<dbReference type="SMART" id="SM00421">
    <property type="entry name" value="HTH_LUXR"/>
    <property type="match status" value="1"/>
</dbReference>
<dbReference type="CDD" id="cd06170">
    <property type="entry name" value="LuxR_C_like"/>
    <property type="match status" value="1"/>
</dbReference>
<evidence type="ECO:0000259" key="2">
    <source>
        <dbReference type="PROSITE" id="PS50043"/>
    </source>
</evidence>
<keyword evidence="3" id="KW-0547">Nucleotide-binding</keyword>
<proteinExistence type="predicted"/>
<sequence>MAQQDLAGLASAHLRRPGLVMLTGAPGSGRSTLLRRIAAVAPGPAYAGGGLAMLAAVPALALSRAVKARLPTHDVPLLAEAVRSRVRGGLLVLDDLQYADPATLAALPHLARNVRVLVALRAPHRLAEETVAALRSAATAWLDVPALSADTATDLARRVGGQLTDEALATVVRRAGGNPLAVTALARQAGAGRGAPDTDIDQVAYAIAAALADLPRPARTALAALGLLGRPAPAALLGPGAPALLEAGLVVDGDDGCVPVSAYFAETAAGLLDAAARTDLHRALADLAPDAEAARHLAAAGDHAGAYRRALTAADRPGGDRAGLLLFACELPGVSVDPRVRIAAADALLAAGRPHPAARVLTAPGPLGVEADVLRGEALLQAGDPAGARAAVRPVPDAAGGTVVAARDRILLLAELATDPAGALDAAEKIAARYPAPPPGVAAALAAVHAAHRVPGWDTELAAAAGTGTDPLAGRWSAWLLVEHLVADGRLAQAATVARDAAQACAADLAYSWQTRFLAVRDWAEVLQGTMIAASAAAAREPAPGAAADPVAAMDAESMSPARDAADRALRRAADLTDRALPADARGYATAATALVEADTGLLAAARGRLAAPDGHPATAWVAREAAWLDGQPDRAAQPSGTTTAGLLTGLRHITARWAAYDSGATARAAYSSAFEPNTPAPEIPAGLPTAARRTLTAWATGTGFTAAADTWTGVALREEIRCLLAAGLHDTDPERAVAALLRAEHLADTAGLVVLAGRARRGLRRHHVHRDTRSPRSGSRLTRRETDVLRLVAAGEPTRRIAGQLGISAETVDTHIRAGMRKLGARTRTEAAALALTQIEASETHSDREEGR</sequence>
<evidence type="ECO:0000256" key="1">
    <source>
        <dbReference type="SAM" id="MobiDB-lite"/>
    </source>
</evidence>
<gene>
    <name evidence="3" type="ORF">BJ971_003912</name>
</gene>